<dbReference type="GO" id="GO:0005829">
    <property type="term" value="C:cytosol"/>
    <property type="evidence" value="ECO:0007669"/>
    <property type="project" value="TreeGrafter"/>
</dbReference>
<reference evidence="1 2" key="1">
    <citation type="submission" date="2020-04" db="EMBL/GenBank/DDBJ databases">
        <title>MicrobeNet Type strains.</title>
        <authorList>
            <person name="Nicholson A.C."/>
        </authorList>
    </citation>
    <scope>NUCLEOTIDE SEQUENCE [LARGE SCALE GENOMIC DNA]</scope>
    <source>
        <strain evidence="1 2">ATCC BAA-789</strain>
    </source>
</reference>
<dbReference type="GO" id="GO:0016791">
    <property type="term" value="F:phosphatase activity"/>
    <property type="evidence" value="ECO:0007669"/>
    <property type="project" value="UniProtKB-ARBA"/>
</dbReference>
<dbReference type="InterPro" id="IPR006379">
    <property type="entry name" value="HAD-SF_hydro_IIB"/>
</dbReference>
<dbReference type="Pfam" id="PF08282">
    <property type="entry name" value="Hydrolase_3"/>
    <property type="match status" value="1"/>
</dbReference>
<accession>A0A9X5IQ59</accession>
<dbReference type="InterPro" id="IPR036412">
    <property type="entry name" value="HAD-like_sf"/>
</dbReference>
<dbReference type="Gene3D" id="3.30.1240.10">
    <property type="match status" value="1"/>
</dbReference>
<dbReference type="Gene3D" id="3.40.50.1000">
    <property type="entry name" value="HAD superfamily/HAD-like"/>
    <property type="match status" value="1"/>
</dbReference>
<dbReference type="EMBL" id="JAAXOW010000001">
    <property type="protein sequence ID" value="NKX92315.1"/>
    <property type="molecule type" value="Genomic_DNA"/>
</dbReference>
<gene>
    <name evidence="1" type="ORF">HF995_03355</name>
</gene>
<keyword evidence="1" id="KW-0378">Hydrolase</keyword>
<evidence type="ECO:0000313" key="2">
    <source>
        <dbReference type="Proteomes" id="UP000774283"/>
    </source>
</evidence>
<comment type="caution">
    <text evidence="1">The sequence shown here is derived from an EMBL/GenBank/DDBJ whole genome shotgun (WGS) entry which is preliminary data.</text>
</comment>
<name>A0A9X5IQ59_9MICO</name>
<dbReference type="PANTHER" id="PTHR10000:SF8">
    <property type="entry name" value="HAD SUPERFAMILY HYDROLASE-LIKE, TYPE 3"/>
    <property type="match status" value="1"/>
</dbReference>
<dbReference type="SUPFAM" id="SSF56784">
    <property type="entry name" value="HAD-like"/>
    <property type="match status" value="1"/>
</dbReference>
<dbReference type="NCBIfam" id="TIGR01484">
    <property type="entry name" value="HAD-SF-IIB"/>
    <property type="match status" value="1"/>
</dbReference>
<protein>
    <submittedName>
        <fullName evidence="1">HAD family hydrolase</fullName>
    </submittedName>
</protein>
<dbReference type="Proteomes" id="UP000774283">
    <property type="component" value="Unassembled WGS sequence"/>
</dbReference>
<dbReference type="GO" id="GO:0000287">
    <property type="term" value="F:magnesium ion binding"/>
    <property type="evidence" value="ECO:0007669"/>
    <property type="project" value="TreeGrafter"/>
</dbReference>
<keyword evidence="2" id="KW-1185">Reference proteome</keyword>
<dbReference type="InterPro" id="IPR023214">
    <property type="entry name" value="HAD_sf"/>
</dbReference>
<dbReference type="RefSeq" id="WP_168446971.1">
    <property type="nucleotide sequence ID" value="NZ_JAAXOW010000001.1"/>
</dbReference>
<organism evidence="1 2">
    <name type="scientific">Sanguibacter hominis ATCC BAA-789</name>
    <dbReference type="NCBI Taxonomy" id="1312740"/>
    <lineage>
        <taxon>Bacteria</taxon>
        <taxon>Bacillati</taxon>
        <taxon>Actinomycetota</taxon>
        <taxon>Actinomycetes</taxon>
        <taxon>Micrococcales</taxon>
        <taxon>Sanguibacteraceae</taxon>
        <taxon>Sanguibacter</taxon>
    </lineage>
</organism>
<sequence>MQPPGLPKVVATDLDGTLLRPDGSVSDRTRRVLQRLDDAGVRVVFVTARPPRWLAELADVAGSHGTAICMNGAAVYDFGSATMTDVCGFELGALGSLVADLRASIPGVALAVERLDGPVYDPTFATEHPVPADLRRRRIEDTLSADPAHTVGKLLAVLDGAPPLDFFARVEATVRSRAVLAYSGAVGLAEMTAPSVTKAAALARWCASHGVAPHDVWAFGDMPNDLPMLGWAGRGVAVANAHPDVLAAADAVTASNVDDGVAAHLERLL</sequence>
<dbReference type="AlphaFoldDB" id="A0A9X5IQ59"/>
<proteinExistence type="predicted"/>
<dbReference type="PANTHER" id="PTHR10000">
    <property type="entry name" value="PHOSPHOSERINE PHOSPHATASE"/>
    <property type="match status" value="1"/>
</dbReference>
<evidence type="ECO:0000313" key="1">
    <source>
        <dbReference type="EMBL" id="NKX92315.1"/>
    </source>
</evidence>